<dbReference type="InterPro" id="IPR005790">
    <property type="entry name" value="DNA_polIII_delta"/>
</dbReference>
<evidence type="ECO:0000259" key="9">
    <source>
        <dbReference type="Pfam" id="PF06144"/>
    </source>
</evidence>
<dbReference type="PANTHER" id="PTHR34388">
    <property type="entry name" value="DNA POLYMERASE III SUBUNIT DELTA"/>
    <property type="match status" value="1"/>
</dbReference>
<dbReference type="Pfam" id="PF21694">
    <property type="entry name" value="DNA_pol3_delta_C"/>
    <property type="match status" value="1"/>
</dbReference>
<dbReference type="GO" id="GO:0009360">
    <property type="term" value="C:DNA polymerase III complex"/>
    <property type="evidence" value="ECO:0007669"/>
    <property type="project" value="InterPro"/>
</dbReference>
<evidence type="ECO:0000313" key="12">
    <source>
        <dbReference type="Proteomes" id="UP000276170"/>
    </source>
</evidence>
<evidence type="ECO:0000313" key="11">
    <source>
        <dbReference type="EMBL" id="GBR72395.1"/>
    </source>
</evidence>
<dbReference type="Gene3D" id="1.20.272.10">
    <property type="match status" value="1"/>
</dbReference>
<reference evidence="11 12" key="1">
    <citation type="journal article" date="2019" name="ISME J.">
        <title>Genome analyses of uncultured TG2/ZB3 bacteria in 'Margulisbacteria' specifically attached to ectosymbiotic spirochetes of protists in the termite gut.</title>
        <authorList>
            <person name="Utami Y.D."/>
            <person name="Kuwahara H."/>
            <person name="Igai K."/>
            <person name="Murakami T."/>
            <person name="Sugaya K."/>
            <person name="Morikawa T."/>
            <person name="Nagura Y."/>
            <person name="Yuki M."/>
            <person name="Deevong P."/>
            <person name="Inoue T."/>
            <person name="Kihara K."/>
            <person name="Lo N."/>
            <person name="Yamada A."/>
            <person name="Ohkuma M."/>
            <person name="Hongoh Y."/>
        </authorList>
    </citation>
    <scope>NUCLEOTIDE SEQUENCE [LARGE SCALE GENOMIC DNA]</scope>
    <source>
        <strain evidence="11">HsPyr-01</strain>
    </source>
</reference>
<evidence type="ECO:0000256" key="5">
    <source>
        <dbReference type="ARBA" id="ARBA00022705"/>
    </source>
</evidence>
<dbReference type="Pfam" id="PF06144">
    <property type="entry name" value="DNA_pol3_delta"/>
    <property type="match status" value="1"/>
</dbReference>
<dbReference type="SUPFAM" id="SSF52540">
    <property type="entry name" value="P-loop containing nucleoside triphosphate hydrolases"/>
    <property type="match status" value="1"/>
</dbReference>
<feature type="domain" description="DNA polymerase III delta N-terminal" evidence="9">
    <location>
        <begin position="2"/>
        <end position="141"/>
    </location>
</feature>
<dbReference type="Gene3D" id="1.10.8.60">
    <property type="match status" value="1"/>
</dbReference>
<comment type="similarity">
    <text evidence="7">Belongs to the DNA polymerase HolA subunit family.</text>
</comment>
<evidence type="ECO:0000256" key="7">
    <source>
        <dbReference type="ARBA" id="ARBA00034754"/>
    </source>
</evidence>
<dbReference type="GO" id="GO:0006261">
    <property type="term" value="P:DNA-templated DNA replication"/>
    <property type="evidence" value="ECO:0007669"/>
    <property type="project" value="TreeGrafter"/>
</dbReference>
<dbReference type="InterPro" id="IPR008921">
    <property type="entry name" value="DNA_pol3_clamp-load_cplx_C"/>
</dbReference>
<evidence type="ECO:0000256" key="2">
    <source>
        <dbReference type="ARBA" id="ARBA00017703"/>
    </source>
</evidence>
<evidence type="ECO:0000256" key="4">
    <source>
        <dbReference type="ARBA" id="ARBA00022695"/>
    </source>
</evidence>
<keyword evidence="6" id="KW-0239">DNA-directed DNA polymerase</keyword>
<dbReference type="EC" id="2.7.7.7" evidence="1"/>
<protein>
    <recommendedName>
        <fullName evidence="2">DNA polymerase III subunit delta</fullName>
        <ecNumber evidence="1">2.7.7.7</ecNumber>
    </recommendedName>
</protein>
<dbReference type="InterPro" id="IPR027417">
    <property type="entry name" value="P-loop_NTPase"/>
</dbReference>
<dbReference type="Proteomes" id="UP000276170">
    <property type="component" value="Unassembled WGS sequence"/>
</dbReference>
<sequence>MYVVCGSERFLVERAVRDLRQKYVDPAMEAFSLDIISEKEKDITRLINSVQMLPTFSASRLVLIYEPFFLKSAKAGSAEDEDSAAEAVEEIPGLDAAAEQLLFDSLTNIPDGVTAAFVLSKSPDKRKKFFKFLQKQAVIQEFESFKPWQTNDASEWLLRELRSRKVSVDKMTTDFLVEVCGVSRGALMNEAEKLLVYTADKNKLDLQDAQSMVGQGELDTYYLGEAIQQKNIPKIMGLTMSLYENNVSPQLLLGKITAQVRRLLQIKELQASGKYKEEIARIIGQHPYTVGITMGHLPKYTLAQLKNTFYELQNADYQLKTGQAAPADALICALTSLV</sequence>
<dbReference type="EMBL" id="BGZM01000010">
    <property type="protein sequence ID" value="GBR72395.1"/>
    <property type="molecule type" value="Genomic_DNA"/>
</dbReference>
<dbReference type="GO" id="GO:0003887">
    <property type="term" value="F:DNA-directed DNA polymerase activity"/>
    <property type="evidence" value="ECO:0007669"/>
    <property type="project" value="UniProtKB-KW"/>
</dbReference>
<keyword evidence="12" id="KW-1185">Reference proteome</keyword>
<evidence type="ECO:0000256" key="6">
    <source>
        <dbReference type="ARBA" id="ARBA00022932"/>
    </source>
</evidence>
<dbReference type="NCBIfam" id="TIGR01128">
    <property type="entry name" value="holA"/>
    <property type="match status" value="1"/>
</dbReference>
<keyword evidence="3" id="KW-0808">Transferase</keyword>
<organism evidence="11 12">
    <name type="scientific">Candidatus Termititenax spirochaetophilus</name>
    <dbReference type="NCBI Taxonomy" id="2218522"/>
    <lineage>
        <taxon>Bacteria</taxon>
        <taxon>Bacillati</taxon>
        <taxon>Candidatus Margulisiibacteriota</taxon>
        <taxon>Candidatus Termititenacia</taxon>
        <taxon>Candidatus Termititenacales</taxon>
        <taxon>Candidatus Termititenacaceae</taxon>
        <taxon>Candidatus Termititenax</taxon>
    </lineage>
</organism>
<accession>A0A388T7R9</accession>
<feature type="domain" description="DNA polymerase III delta subunit-like C-terminal" evidence="10">
    <location>
        <begin position="221"/>
        <end position="326"/>
    </location>
</feature>
<dbReference type="Gene3D" id="3.40.50.300">
    <property type="entry name" value="P-loop containing nucleotide triphosphate hydrolases"/>
    <property type="match status" value="1"/>
</dbReference>
<dbReference type="InterPro" id="IPR048466">
    <property type="entry name" value="DNA_pol3_delta-like_C"/>
</dbReference>
<keyword evidence="4" id="KW-0548">Nucleotidyltransferase</keyword>
<evidence type="ECO:0000256" key="8">
    <source>
        <dbReference type="ARBA" id="ARBA00049244"/>
    </source>
</evidence>
<proteinExistence type="inferred from homology"/>
<dbReference type="SUPFAM" id="SSF48019">
    <property type="entry name" value="post-AAA+ oligomerization domain-like"/>
    <property type="match status" value="1"/>
</dbReference>
<comment type="caution">
    <text evidence="11">The sequence shown here is derived from an EMBL/GenBank/DDBJ whole genome shotgun (WGS) entry which is preliminary data.</text>
</comment>
<dbReference type="InterPro" id="IPR010372">
    <property type="entry name" value="DNA_pol3_delta_N"/>
</dbReference>
<keyword evidence="5" id="KW-0235">DNA replication</keyword>
<dbReference type="AlphaFoldDB" id="A0A388T7R9"/>
<dbReference type="GO" id="GO:0003677">
    <property type="term" value="F:DNA binding"/>
    <property type="evidence" value="ECO:0007669"/>
    <property type="project" value="InterPro"/>
</dbReference>
<name>A0A388T7R9_9BACT</name>
<evidence type="ECO:0000256" key="1">
    <source>
        <dbReference type="ARBA" id="ARBA00012417"/>
    </source>
</evidence>
<evidence type="ECO:0000256" key="3">
    <source>
        <dbReference type="ARBA" id="ARBA00022679"/>
    </source>
</evidence>
<evidence type="ECO:0000259" key="10">
    <source>
        <dbReference type="Pfam" id="PF21694"/>
    </source>
</evidence>
<gene>
    <name evidence="11" type="primary">holA</name>
    <name evidence="11" type="ORF">HP1_091</name>
</gene>
<comment type="catalytic activity">
    <reaction evidence="8">
        <text>DNA(n) + a 2'-deoxyribonucleoside 5'-triphosphate = DNA(n+1) + diphosphate</text>
        <dbReference type="Rhea" id="RHEA:22508"/>
        <dbReference type="Rhea" id="RHEA-COMP:17339"/>
        <dbReference type="Rhea" id="RHEA-COMP:17340"/>
        <dbReference type="ChEBI" id="CHEBI:33019"/>
        <dbReference type="ChEBI" id="CHEBI:61560"/>
        <dbReference type="ChEBI" id="CHEBI:173112"/>
        <dbReference type="EC" id="2.7.7.7"/>
    </reaction>
</comment>
<dbReference type="PANTHER" id="PTHR34388:SF1">
    <property type="entry name" value="DNA POLYMERASE III SUBUNIT DELTA"/>
    <property type="match status" value="1"/>
</dbReference>